<gene>
    <name evidence="2" type="ORF">UFOPK3046_00803</name>
</gene>
<sequence>MVIVHFTIELINRLGDRGSLNEELKAICNYAKSRKDMNPEVDSPKSHKLTSKAERSASPARRFGAGLLAVAIAAAGFLAFPQQASAAGTRTVSVSLSCSSTSLSLGSSTTCTGGVTDSNTGTKNVPDGTAAITVDSGKIAVLTACTLAYVATANKSECSFKIIVLAIGDGTPNLKLAYTSTDDHVNTTKSLGLTTSGSTFKQYSAQTLTAGKQGASLTVFSVGCASASTRYVGAFVSTGGDPATAGRVSTKVWETSPAADGSFQFDTALEADHPTGSFYTRFYCANASPSSYSADSILSTSSLYTYVVSAAAVAGAAARTGPAADTSRVAGLFSSDPDDTSGIDNEFIPGAQMITLKQRVDAAAPIVSRVDRLSQAFLGKVPPRNFVDLWVKNLAAGKTDAQLVAALAATPEYFWSYALLTPTQFVDRAYFVLLGRVATAAERSTMVNALTTGKQSRQAALGAIASSPEHIMKTANRSYVTAAYQALTTIMPTQALLGQYTNDLNDRGSKVAMLENLALSRSAFENWIAALAANPANARF</sequence>
<evidence type="ECO:0000256" key="1">
    <source>
        <dbReference type="SAM" id="MobiDB-lite"/>
    </source>
</evidence>
<accession>A0A6J6YB06</accession>
<protein>
    <submittedName>
        <fullName evidence="2">Unannotated protein</fullName>
    </submittedName>
</protein>
<reference evidence="2" key="1">
    <citation type="submission" date="2020-05" db="EMBL/GenBank/DDBJ databases">
        <authorList>
            <person name="Chiriac C."/>
            <person name="Salcher M."/>
            <person name="Ghai R."/>
            <person name="Kavagutti S V."/>
        </authorList>
    </citation>
    <scope>NUCLEOTIDE SEQUENCE</scope>
</reference>
<dbReference type="EMBL" id="CAFAAQ010000057">
    <property type="protein sequence ID" value="CAB4805244.1"/>
    <property type="molecule type" value="Genomic_DNA"/>
</dbReference>
<feature type="region of interest" description="Disordered" evidence="1">
    <location>
        <begin position="36"/>
        <end position="57"/>
    </location>
</feature>
<evidence type="ECO:0000313" key="2">
    <source>
        <dbReference type="EMBL" id="CAB4805244.1"/>
    </source>
</evidence>
<proteinExistence type="predicted"/>
<name>A0A6J6YB06_9ZZZZ</name>
<dbReference type="AlphaFoldDB" id="A0A6J6YB06"/>
<feature type="compositionally biased region" description="Basic and acidic residues" evidence="1">
    <location>
        <begin position="36"/>
        <end position="55"/>
    </location>
</feature>
<organism evidence="2">
    <name type="scientific">freshwater metagenome</name>
    <dbReference type="NCBI Taxonomy" id="449393"/>
    <lineage>
        <taxon>unclassified sequences</taxon>
        <taxon>metagenomes</taxon>
        <taxon>ecological metagenomes</taxon>
    </lineage>
</organism>